<dbReference type="EMBL" id="JYDS01000998">
    <property type="protein sequence ID" value="KRY99910.1"/>
    <property type="molecule type" value="Genomic_DNA"/>
</dbReference>
<gene>
    <name evidence="1" type="ORF">T4B_6699</name>
</gene>
<protein>
    <submittedName>
        <fullName evidence="1">Uncharacterized protein</fullName>
    </submittedName>
</protein>
<keyword evidence="2" id="KW-1185">Reference proteome</keyword>
<dbReference type="Proteomes" id="UP000054805">
    <property type="component" value="Unassembled WGS sequence"/>
</dbReference>
<reference evidence="1 2" key="1">
    <citation type="submission" date="2015-01" db="EMBL/GenBank/DDBJ databases">
        <title>Evolution of Trichinella species and genotypes.</title>
        <authorList>
            <person name="Korhonen P.K."/>
            <person name="Edoardo P."/>
            <person name="Giuseppe L.R."/>
            <person name="Gasser R.B."/>
        </authorList>
    </citation>
    <scope>NUCLEOTIDE SEQUENCE [LARGE SCALE GENOMIC DNA]</scope>
    <source>
        <strain evidence="1">ISS588</strain>
    </source>
</reference>
<sequence length="32" mass="3516">MNISRGLLGMPTLDGIYSTTTELFPVKFSKTP</sequence>
<evidence type="ECO:0000313" key="1">
    <source>
        <dbReference type="EMBL" id="KRY99910.1"/>
    </source>
</evidence>
<name>A0A0V1GNR4_TRIPS</name>
<accession>A0A0V1GNR4</accession>
<proteinExistence type="predicted"/>
<comment type="caution">
    <text evidence="1">The sequence shown here is derived from an EMBL/GenBank/DDBJ whole genome shotgun (WGS) entry which is preliminary data.</text>
</comment>
<dbReference type="AlphaFoldDB" id="A0A0V1GNR4"/>
<evidence type="ECO:0000313" key="2">
    <source>
        <dbReference type="Proteomes" id="UP000054805"/>
    </source>
</evidence>
<organism evidence="1 2">
    <name type="scientific">Trichinella pseudospiralis</name>
    <name type="common">Parasitic roundworm</name>
    <dbReference type="NCBI Taxonomy" id="6337"/>
    <lineage>
        <taxon>Eukaryota</taxon>
        <taxon>Metazoa</taxon>
        <taxon>Ecdysozoa</taxon>
        <taxon>Nematoda</taxon>
        <taxon>Enoplea</taxon>
        <taxon>Dorylaimia</taxon>
        <taxon>Trichinellida</taxon>
        <taxon>Trichinellidae</taxon>
        <taxon>Trichinella</taxon>
    </lineage>
</organism>